<evidence type="ECO:0000256" key="4">
    <source>
        <dbReference type="ARBA" id="ARBA00023038"/>
    </source>
</evidence>
<keyword evidence="6" id="KW-0371">Homeobox</keyword>
<name>A0A7R9ABL4_9CRUS</name>
<feature type="region of interest" description="Disordered" evidence="9">
    <location>
        <begin position="245"/>
        <end position="274"/>
    </location>
</feature>
<dbReference type="PANTHER" id="PTHR24208">
    <property type="entry name" value="LIM/HOMEOBOX PROTEIN LHX"/>
    <property type="match status" value="1"/>
</dbReference>
<dbReference type="Proteomes" id="UP000677054">
    <property type="component" value="Unassembled WGS sequence"/>
</dbReference>
<dbReference type="OrthoDB" id="9990008at2759"/>
<dbReference type="PROSITE" id="PS50023">
    <property type="entry name" value="LIM_DOMAIN_2"/>
    <property type="match status" value="2"/>
</dbReference>
<evidence type="ECO:0000256" key="1">
    <source>
        <dbReference type="ARBA" id="ARBA00004123"/>
    </source>
</evidence>
<keyword evidence="3 8" id="KW-0862">Zinc</keyword>
<dbReference type="EMBL" id="LR902751">
    <property type="protein sequence ID" value="CAD7251043.1"/>
    <property type="molecule type" value="Genomic_DNA"/>
</dbReference>
<evidence type="ECO:0000256" key="3">
    <source>
        <dbReference type="ARBA" id="ARBA00022833"/>
    </source>
</evidence>
<evidence type="ECO:0000259" key="10">
    <source>
        <dbReference type="PROSITE" id="PS50023"/>
    </source>
</evidence>
<organism evidence="11">
    <name type="scientific">Darwinula stevensoni</name>
    <dbReference type="NCBI Taxonomy" id="69355"/>
    <lineage>
        <taxon>Eukaryota</taxon>
        <taxon>Metazoa</taxon>
        <taxon>Ecdysozoa</taxon>
        <taxon>Arthropoda</taxon>
        <taxon>Crustacea</taxon>
        <taxon>Oligostraca</taxon>
        <taxon>Ostracoda</taxon>
        <taxon>Podocopa</taxon>
        <taxon>Podocopida</taxon>
        <taxon>Darwinulocopina</taxon>
        <taxon>Darwinuloidea</taxon>
        <taxon>Darwinulidae</taxon>
        <taxon>Darwinula</taxon>
    </lineage>
</organism>
<dbReference type="AlphaFoldDB" id="A0A7R9ABL4"/>
<dbReference type="InterPro" id="IPR050453">
    <property type="entry name" value="LIM_Homeobox_TF"/>
</dbReference>
<proteinExistence type="predicted"/>
<dbReference type="SMART" id="SM00132">
    <property type="entry name" value="LIM"/>
    <property type="match status" value="2"/>
</dbReference>
<keyword evidence="12" id="KW-1185">Reference proteome</keyword>
<evidence type="ECO:0000256" key="9">
    <source>
        <dbReference type="SAM" id="MobiDB-lite"/>
    </source>
</evidence>
<dbReference type="Pfam" id="PF00412">
    <property type="entry name" value="LIM"/>
    <property type="match status" value="2"/>
</dbReference>
<dbReference type="GO" id="GO:0046872">
    <property type="term" value="F:metal ion binding"/>
    <property type="evidence" value="ECO:0007669"/>
    <property type="project" value="UniProtKB-KW"/>
</dbReference>
<keyword evidence="2 8" id="KW-0479">Metal-binding</keyword>
<evidence type="ECO:0000313" key="11">
    <source>
        <dbReference type="EMBL" id="CAD7251043.1"/>
    </source>
</evidence>
<feature type="compositionally biased region" description="Pro residues" evidence="9">
    <location>
        <begin position="246"/>
        <end position="255"/>
    </location>
</feature>
<comment type="subcellular location">
    <subcellularLocation>
        <location evidence="1">Nucleus</location>
    </subcellularLocation>
</comment>
<dbReference type="FunFam" id="2.10.110.10:FF:000033">
    <property type="entry name" value="LIM/homeobox protein Lhx9 isoform X2"/>
    <property type="match status" value="1"/>
</dbReference>
<gene>
    <name evidence="11" type="ORF">DSTB1V02_LOCUS10810</name>
</gene>
<evidence type="ECO:0000256" key="2">
    <source>
        <dbReference type="ARBA" id="ARBA00022723"/>
    </source>
</evidence>
<evidence type="ECO:0000256" key="6">
    <source>
        <dbReference type="ARBA" id="ARBA00023155"/>
    </source>
</evidence>
<dbReference type="InterPro" id="IPR001781">
    <property type="entry name" value="Znf_LIM"/>
</dbReference>
<keyword evidence="4 8" id="KW-0440">LIM domain</keyword>
<evidence type="ECO:0000256" key="7">
    <source>
        <dbReference type="ARBA" id="ARBA00023242"/>
    </source>
</evidence>
<keyword evidence="7" id="KW-0539">Nucleus</keyword>
<keyword evidence="5" id="KW-0238">DNA-binding</keyword>
<evidence type="ECO:0000256" key="5">
    <source>
        <dbReference type="ARBA" id="ARBA00023125"/>
    </source>
</evidence>
<dbReference type="PANTHER" id="PTHR24208:SF168">
    <property type="entry name" value="PROTEIN APTEROUS"/>
    <property type="match status" value="1"/>
</dbReference>
<dbReference type="SUPFAM" id="SSF57716">
    <property type="entry name" value="Glucocorticoid receptor-like (DNA-binding domain)"/>
    <property type="match status" value="2"/>
</dbReference>
<feature type="domain" description="LIM zinc-binding" evidence="10">
    <location>
        <begin position="157"/>
        <end position="219"/>
    </location>
</feature>
<dbReference type="GO" id="GO:0030182">
    <property type="term" value="P:neuron differentiation"/>
    <property type="evidence" value="ECO:0007669"/>
    <property type="project" value="TreeGrafter"/>
</dbReference>
<dbReference type="Gene3D" id="2.10.110.10">
    <property type="entry name" value="Cysteine Rich Protein"/>
    <property type="match status" value="2"/>
</dbReference>
<evidence type="ECO:0000256" key="8">
    <source>
        <dbReference type="PROSITE-ProRule" id="PRU00125"/>
    </source>
</evidence>
<dbReference type="GO" id="GO:0005634">
    <property type="term" value="C:nucleus"/>
    <property type="evidence" value="ECO:0007669"/>
    <property type="project" value="UniProtKB-SubCell"/>
</dbReference>
<dbReference type="GO" id="GO:0000977">
    <property type="term" value="F:RNA polymerase II transcription regulatory region sequence-specific DNA binding"/>
    <property type="evidence" value="ECO:0007669"/>
    <property type="project" value="TreeGrafter"/>
</dbReference>
<protein>
    <recommendedName>
        <fullName evidence="10">LIM zinc-binding domain-containing protein</fullName>
    </recommendedName>
</protein>
<reference evidence="11" key="1">
    <citation type="submission" date="2020-11" db="EMBL/GenBank/DDBJ databases">
        <authorList>
            <person name="Tran Van P."/>
        </authorList>
    </citation>
    <scope>NUCLEOTIDE SEQUENCE</scope>
</reference>
<evidence type="ECO:0000313" key="12">
    <source>
        <dbReference type="Proteomes" id="UP000677054"/>
    </source>
</evidence>
<dbReference type="PROSITE" id="PS00478">
    <property type="entry name" value="LIM_DOMAIN_1"/>
    <property type="match status" value="1"/>
</dbReference>
<dbReference type="EMBL" id="CAJPEV010003234">
    <property type="protein sequence ID" value="CAG0899292.1"/>
    <property type="molecule type" value="Genomic_DNA"/>
</dbReference>
<sequence length="296" mass="32932">MTPRKDHAILSRKDHAILSRKDHAILPGKDHAFLMLKERDIVADPSTFSESSTEVESTVSHFGKDPRSPPDPFPVEDHPRWARVPAGSSPAVGPETCAGCGCRIEDRFYLHTVDRSWHTACLKCYACGTYLEGDATCFARMNRVYCKEDYYRIFSGRRCNGCGGGIGSRDLVMRARDLIYHPRCFTCFTCRRLLVPGDVMGIRGGNVYCRPHFDLAPPLPLVDPFDASGDPCTDPAGYALAQGHSPPLPLFPSQPPQKGRPRKRKAPCSDMDPLATHRSLGKFFLQLTRTSSNYES</sequence>
<feature type="domain" description="LIM zinc-binding" evidence="10">
    <location>
        <begin position="95"/>
        <end position="156"/>
    </location>
</feature>
<accession>A0A7R9ABL4</accession>
<dbReference type="GO" id="GO:0000981">
    <property type="term" value="F:DNA-binding transcription factor activity, RNA polymerase II-specific"/>
    <property type="evidence" value="ECO:0007669"/>
    <property type="project" value="TreeGrafter"/>
</dbReference>